<dbReference type="EC" id="2.7.13.3" evidence="3"/>
<dbReference type="GO" id="GO:0000160">
    <property type="term" value="P:phosphorelay signal transduction system"/>
    <property type="evidence" value="ECO:0007669"/>
    <property type="project" value="UniProtKB-KW"/>
</dbReference>
<comment type="caution">
    <text evidence="16">The sequence shown here is derived from an EMBL/GenBank/DDBJ whole genome shotgun (WGS) entry which is preliminary data.</text>
</comment>
<comment type="catalytic activity">
    <reaction evidence="1">
        <text>ATP + protein L-histidine = ADP + protein N-phospho-L-histidine.</text>
        <dbReference type="EC" id="2.7.13.3"/>
    </reaction>
</comment>
<feature type="transmembrane region" description="Helical" evidence="14">
    <location>
        <begin position="6"/>
        <end position="27"/>
    </location>
</feature>
<name>A0A6N6RPZ8_9GAMM</name>
<evidence type="ECO:0000259" key="15">
    <source>
        <dbReference type="PROSITE" id="PS50109"/>
    </source>
</evidence>
<keyword evidence="7 14" id="KW-0812">Transmembrane</keyword>
<feature type="transmembrane region" description="Helical" evidence="14">
    <location>
        <begin position="39"/>
        <end position="70"/>
    </location>
</feature>
<dbReference type="GO" id="GO:0005886">
    <property type="term" value="C:plasma membrane"/>
    <property type="evidence" value="ECO:0007669"/>
    <property type="project" value="UniProtKB-SubCell"/>
</dbReference>
<dbReference type="InterPro" id="IPR036890">
    <property type="entry name" value="HATPase_C_sf"/>
</dbReference>
<evidence type="ECO:0000256" key="2">
    <source>
        <dbReference type="ARBA" id="ARBA00004651"/>
    </source>
</evidence>
<dbReference type="Gene3D" id="1.10.287.130">
    <property type="match status" value="1"/>
</dbReference>
<dbReference type="PROSITE" id="PS50109">
    <property type="entry name" value="HIS_KIN"/>
    <property type="match status" value="1"/>
</dbReference>
<dbReference type="CDD" id="cd00075">
    <property type="entry name" value="HATPase"/>
    <property type="match status" value="1"/>
</dbReference>
<feature type="domain" description="Histidine kinase" evidence="15">
    <location>
        <begin position="323"/>
        <end position="538"/>
    </location>
</feature>
<gene>
    <name evidence="16" type="ORF">F8B77_15020</name>
</gene>
<keyword evidence="9" id="KW-0418">Kinase</keyword>
<dbReference type="Proteomes" id="UP000434870">
    <property type="component" value="Unassembled WGS sequence"/>
</dbReference>
<organism evidence="16 17">
    <name type="scientific">Aliivibrio finisterrensis</name>
    <dbReference type="NCBI Taxonomy" id="511998"/>
    <lineage>
        <taxon>Bacteria</taxon>
        <taxon>Pseudomonadati</taxon>
        <taxon>Pseudomonadota</taxon>
        <taxon>Gammaproteobacteria</taxon>
        <taxon>Vibrionales</taxon>
        <taxon>Vibrionaceae</taxon>
        <taxon>Aliivibrio</taxon>
    </lineage>
</organism>
<keyword evidence="5" id="KW-0597">Phosphoprotein</keyword>
<accession>A0A6N6RPZ8</accession>
<evidence type="ECO:0000256" key="3">
    <source>
        <dbReference type="ARBA" id="ARBA00012438"/>
    </source>
</evidence>
<sequence>MNSTSFLYGLRYIITFILLYQFSLLFLVDPHASALSTFFPAPAFILAISFVQGLKVLPLIYICATLASFFDVPPWELTSFNWLHILRQTLTYGLSGIVLKWLLGSKIFCIIHVKTLWSFIITCLVSTLISSMLASALFYHYGFINWQNIHKLFISFFIGDFTGLLMFTLLAFWLEYTAYNRNVRMQFLLLKRSVHSLILVHCFLAISLSAGLFILVTLKPELATYHYLLLLPVTLISAKYGLKSGITTAFIVNLFVAFIFIYTETTIYTVTEIQTLFAVIAFIALLLGTYYDNQKISNERLRNSEMMLANLAQKSSLSELGSTIAHEVASPLQAALTTSQLSIDLLKKGKDVSRSLLLELNQDVEFALSKAVQIHHRIYKGTLAKEALYIEEIILSSCVNDALRLLSEAYTNNQVQFKGIDSLFNVTIKADRLCMMQVFINLIKNAIQADATYVEISARTSHGYVEINITNDGKDIDNVVADRIFDSLFTTKKDGFGLGLSVCRTMLEGFGGKINLIHKEKTHHKTGATFQLYLPTVNTLS</sequence>
<feature type="transmembrane region" description="Helical" evidence="14">
    <location>
        <begin position="249"/>
        <end position="267"/>
    </location>
</feature>
<evidence type="ECO:0000256" key="7">
    <source>
        <dbReference type="ARBA" id="ARBA00022692"/>
    </source>
</evidence>
<dbReference type="InterPro" id="IPR003594">
    <property type="entry name" value="HATPase_dom"/>
</dbReference>
<dbReference type="Pfam" id="PF02518">
    <property type="entry name" value="HATPase_c"/>
    <property type="match status" value="1"/>
</dbReference>
<dbReference type="SUPFAM" id="SSF55874">
    <property type="entry name" value="ATPase domain of HSP90 chaperone/DNA topoisomerase II/histidine kinase"/>
    <property type="match status" value="1"/>
</dbReference>
<dbReference type="Pfam" id="PF05231">
    <property type="entry name" value="MASE1"/>
    <property type="match status" value="1"/>
</dbReference>
<dbReference type="Gene3D" id="3.30.565.10">
    <property type="entry name" value="Histidine kinase-like ATPase, C-terminal domain"/>
    <property type="match status" value="1"/>
</dbReference>
<evidence type="ECO:0000256" key="14">
    <source>
        <dbReference type="SAM" id="Phobius"/>
    </source>
</evidence>
<evidence type="ECO:0000256" key="12">
    <source>
        <dbReference type="ARBA" id="ARBA00023012"/>
    </source>
</evidence>
<evidence type="ECO:0000256" key="4">
    <source>
        <dbReference type="ARBA" id="ARBA00022475"/>
    </source>
</evidence>
<keyword evidence="11 14" id="KW-1133">Transmembrane helix</keyword>
<keyword evidence="13 14" id="KW-0472">Membrane</keyword>
<dbReference type="PRINTS" id="PR00344">
    <property type="entry name" value="BCTRLSENSOR"/>
</dbReference>
<dbReference type="EMBL" id="WBVP01000020">
    <property type="protein sequence ID" value="KAB2823589.1"/>
    <property type="molecule type" value="Genomic_DNA"/>
</dbReference>
<feature type="transmembrane region" description="Helical" evidence="14">
    <location>
        <begin position="153"/>
        <end position="176"/>
    </location>
</feature>
<keyword evidence="12" id="KW-0902">Two-component regulatory system</keyword>
<reference evidence="16 17" key="1">
    <citation type="submission" date="2019-09" db="EMBL/GenBank/DDBJ databases">
        <title>Genome of Aliivibrio finisterrensis LMG 23869 (type strain).</title>
        <authorList>
            <person name="Bowman J.P."/>
        </authorList>
    </citation>
    <scope>NUCLEOTIDE SEQUENCE [LARGE SCALE GENOMIC DNA]</scope>
    <source>
        <strain evidence="16 17">LMG 23869</strain>
    </source>
</reference>
<evidence type="ECO:0000256" key="8">
    <source>
        <dbReference type="ARBA" id="ARBA00022741"/>
    </source>
</evidence>
<proteinExistence type="predicted"/>
<keyword evidence="8" id="KW-0547">Nucleotide-binding</keyword>
<feature type="transmembrane region" description="Helical" evidence="14">
    <location>
        <begin position="224"/>
        <end position="242"/>
    </location>
</feature>
<dbReference type="PANTHER" id="PTHR43065:SF10">
    <property type="entry name" value="PEROXIDE STRESS-ACTIVATED HISTIDINE KINASE MAK3"/>
    <property type="match status" value="1"/>
</dbReference>
<evidence type="ECO:0000256" key="1">
    <source>
        <dbReference type="ARBA" id="ARBA00000085"/>
    </source>
</evidence>
<evidence type="ECO:0000313" key="17">
    <source>
        <dbReference type="Proteomes" id="UP000434870"/>
    </source>
</evidence>
<feature type="transmembrane region" description="Helical" evidence="14">
    <location>
        <begin position="197"/>
        <end position="218"/>
    </location>
</feature>
<dbReference type="AlphaFoldDB" id="A0A6N6RPZ8"/>
<comment type="subcellular location">
    <subcellularLocation>
        <location evidence="2">Cell membrane</location>
        <topology evidence="2">Multi-pass membrane protein</topology>
    </subcellularLocation>
</comment>
<dbReference type="InterPro" id="IPR004358">
    <property type="entry name" value="Sig_transdc_His_kin-like_C"/>
</dbReference>
<keyword evidence="10" id="KW-0067">ATP-binding</keyword>
<dbReference type="InterPro" id="IPR005467">
    <property type="entry name" value="His_kinase_dom"/>
</dbReference>
<evidence type="ECO:0000313" key="16">
    <source>
        <dbReference type="EMBL" id="KAB2823589.1"/>
    </source>
</evidence>
<evidence type="ECO:0000256" key="9">
    <source>
        <dbReference type="ARBA" id="ARBA00022777"/>
    </source>
</evidence>
<evidence type="ECO:0000256" key="5">
    <source>
        <dbReference type="ARBA" id="ARBA00022553"/>
    </source>
</evidence>
<evidence type="ECO:0000256" key="13">
    <source>
        <dbReference type="ARBA" id="ARBA00023136"/>
    </source>
</evidence>
<evidence type="ECO:0000256" key="6">
    <source>
        <dbReference type="ARBA" id="ARBA00022679"/>
    </source>
</evidence>
<dbReference type="GO" id="GO:0004673">
    <property type="term" value="F:protein histidine kinase activity"/>
    <property type="evidence" value="ECO:0007669"/>
    <property type="project" value="UniProtKB-EC"/>
</dbReference>
<keyword evidence="4" id="KW-1003">Cell membrane</keyword>
<dbReference type="RefSeq" id="WP_151656252.1">
    <property type="nucleotide sequence ID" value="NZ_WBVP01000020.1"/>
</dbReference>
<dbReference type="InterPro" id="IPR007895">
    <property type="entry name" value="MASE1"/>
</dbReference>
<feature type="transmembrane region" description="Helical" evidence="14">
    <location>
        <begin position="115"/>
        <end position="141"/>
    </location>
</feature>
<protein>
    <recommendedName>
        <fullName evidence="3">histidine kinase</fullName>
        <ecNumber evidence="3">2.7.13.3</ecNumber>
    </recommendedName>
</protein>
<dbReference type="PANTHER" id="PTHR43065">
    <property type="entry name" value="SENSOR HISTIDINE KINASE"/>
    <property type="match status" value="1"/>
</dbReference>
<feature type="transmembrane region" description="Helical" evidence="14">
    <location>
        <begin position="273"/>
        <end position="291"/>
    </location>
</feature>
<evidence type="ECO:0000256" key="10">
    <source>
        <dbReference type="ARBA" id="ARBA00022840"/>
    </source>
</evidence>
<keyword evidence="6" id="KW-0808">Transferase</keyword>
<evidence type="ECO:0000256" key="11">
    <source>
        <dbReference type="ARBA" id="ARBA00022989"/>
    </source>
</evidence>
<dbReference type="GO" id="GO:0005524">
    <property type="term" value="F:ATP binding"/>
    <property type="evidence" value="ECO:0007669"/>
    <property type="project" value="UniProtKB-KW"/>
</dbReference>
<dbReference type="SMART" id="SM00387">
    <property type="entry name" value="HATPase_c"/>
    <property type="match status" value="1"/>
</dbReference>